<dbReference type="EMBL" id="AMZH03020218">
    <property type="protein sequence ID" value="RRT39401.1"/>
    <property type="molecule type" value="Genomic_DNA"/>
</dbReference>
<accession>A0A426XIV1</accession>
<dbReference type="Proteomes" id="UP000287651">
    <property type="component" value="Unassembled WGS sequence"/>
</dbReference>
<proteinExistence type="predicted"/>
<sequence length="122" mass="14534">KVEFQSVFHTSSQKFKIQANSNVLALRKSYEHGFTKKHDGHKLCTKSRAKSSFDRFFMHRLENLKYYLFIPMLLAHGKSYKHGFKKKCDDHQLCVKSHAKSSFDRFLVHRLGNSKYWPFPMY</sequence>
<organism evidence="1 2">
    <name type="scientific">Ensete ventricosum</name>
    <name type="common">Abyssinian banana</name>
    <name type="synonym">Musa ensete</name>
    <dbReference type="NCBI Taxonomy" id="4639"/>
    <lineage>
        <taxon>Eukaryota</taxon>
        <taxon>Viridiplantae</taxon>
        <taxon>Streptophyta</taxon>
        <taxon>Embryophyta</taxon>
        <taxon>Tracheophyta</taxon>
        <taxon>Spermatophyta</taxon>
        <taxon>Magnoliopsida</taxon>
        <taxon>Liliopsida</taxon>
        <taxon>Zingiberales</taxon>
        <taxon>Musaceae</taxon>
        <taxon>Ensete</taxon>
    </lineage>
</organism>
<dbReference type="AlphaFoldDB" id="A0A426XIV1"/>
<reference evidence="1 2" key="1">
    <citation type="journal article" date="2014" name="Agronomy (Basel)">
        <title>A Draft Genome Sequence for Ensete ventricosum, the Drought-Tolerant Tree Against Hunger.</title>
        <authorList>
            <person name="Harrison J."/>
            <person name="Moore K.A."/>
            <person name="Paszkiewicz K."/>
            <person name="Jones T."/>
            <person name="Grant M."/>
            <person name="Ambacheew D."/>
            <person name="Muzemil S."/>
            <person name="Studholme D.J."/>
        </authorList>
    </citation>
    <scope>NUCLEOTIDE SEQUENCE [LARGE SCALE GENOMIC DNA]</scope>
</reference>
<gene>
    <name evidence="1" type="ORF">B296_00034768</name>
</gene>
<feature type="non-terminal residue" evidence="1">
    <location>
        <position position="1"/>
    </location>
</feature>
<name>A0A426XIV1_ENSVE</name>
<comment type="caution">
    <text evidence="1">The sequence shown here is derived from an EMBL/GenBank/DDBJ whole genome shotgun (WGS) entry which is preliminary data.</text>
</comment>
<protein>
    <submittedName>
        <fullName evidence="1">Uncharacterized protein</fullName>
    </submittedName>
</protein>
<evidence type="ECO:0000313" key="1">
    <source>
        <dbReference type="EMBL" id="RRT39401.1"/>
    </source>
</evidence>
<evidence type="ECO:0000313" key="2">
    <source>
        <dbReference type="Proteomes" id="UP000287651"/>
    </source>
</evidence>